<dbReference type="CDD" id="cd15482">
    <property type="entry name" value="Sialidase_non-viral"/>
    <property type="match status" value="1"/>
</dbReference>
<dbReference type="AlphaFoldDB" id="A0A517MVI7"/>
<dbReference type="OrthoDB" id="7294637at2"/>
<dbReference type="Gene3D" id="2.120.10.10">
    <property type="match status" value="1"/>
</dbReference>
<dbReference type="RefSeq" id="WP_145060061.1">
    <property type="nucleotide sequence ID" value="NZ_CP036263.1"/>
</dbReference>
<evidence type="ECO:0000256" key="2">
    <source>
        <dbReference type="ARBA" id="ARBA00009348"/>
    </source>
</evidence>
<evidence type="ECO:0000256" key="1">
    <source>
        <dbReference type="ARBA" id="ARBA00000427"/>
    </source>
</evidence>
<dbReference type="EMBL" id="CP036263">
    <property type="protein sequence ID" value="QDS98807.1"/>
    <property type="molecule type" value="Genomic_DNA"/>
</dbReference>
<keyword evidence="6" id="KW-0378">Hydrolase</keyword>
<name>A0A517MVI7_9BACT</name>
<keyword evidence="7" id="KW-1185">Reference proteome</keyword>
<keyword evidence="6" id="KW-0326">Glycosidase</keyword>
<dbReference type="InterPro" id="IPR011040">
    <property type="entry name" value="Sialidase"/>
</dbReference>
<comment type="similarity">
    <text evidence="2">Belongs to the glycosyl hydrolase 33 family.</text>
</comment>
<dbReference type="Proteomes" id="UP000319852">
    <property type="component" value="Chromosome"/>
</dbReference>
<dbReference type="InterPro" id="IPR026856">
    <property type="entry name" value="Sialidase_fam"/>
</dbReference>
<dbReference type="GO" id="GO:0004308">
    <property type="term" value="F:exo-alpha-sialidase activity"/>
    <property type="evidence" value="ECO:0007669"/>
    <property type="project" value="UniProtKB-EC"/>
</dbReference>
<dbReference type="GO" id="GO:0006689">
    <property type="term" value="P:ganglioside catabolic process"/>
    <property type="evidence" value="ECO:0007669"/>
    <property type="project" value="TreeGrafter"/>
</dbReference>
<dbReference type="PANTHER" id="PTHR10628">
    <property type="entry name" value="SIALIDASE"/>
    <property type="match status" value="1"/>
</dbReference>
<reference evidence="6 7" key="1">
    <citation type="submission" date="2019-02" db="EMBL/GenBank/DDBJ databases">
        <title>Deep-cultivation of Planctomycetes and their phenomic and genomic characterization uncovers novel biology.</title>
        <authorList>
            <person name="Wiegand S."/>
            <person name="Jogler M."/>
            <person name="Boedeker C."/>
            <person name="Pinto D."/>
            <person name="Vollmers J."/>
            <person name="Rivas-Marin E."/>
            <person name="Kohn T."/>
            <person name="Peeters S.H."/>
            <person name="Heuer A."/>
            <person name="Rast P."/>
            <person name="Oberbeckmann S."/>
            <person name="Bunk B."/>
            <person name="Jeske O."/>
            <person name="Meyerdierks A."/>
            <person name="Storesund J.E."/>
            <person name="Kallscheuer N."/>
            <person name="Luecker S."/>
            <person name="Lage O.M."/>
            <person name="Pohl T."/>
            <person name="Merkel B.J."/>
            <person name="Hornburger P."/>
            <person name="Mueller R.-W."/>
            <person name="Bruemmer F."/>
            <person name="Labrenz M."/>
            <person name="Spormann A.M."/>
            <person name="Op den Camp H."/>
            <person name="Overmann J."/>
            <person name="Amann R."/>
            <person name="Jetten M.S.M."/>
            <person name="Mascher T."/>
            <person name="Medema M.H."/>
            <person name="Devos D.P."/>
            <person name="Kaster A.-K."/>
            <person name="Ovreas L."/>
            <person name="Rohde M."/>
            <person name="Galperin M.Y."/>
            <person name="Jogler C."/>
        </authorList>
    </citation>
    <scope>NUCLEOTIDE SEQUENCE [LARGE SCALE GENOMIC DNA]</scope>
    <source>
        <strain evidence="6 7">HG15A2</strain>
    </source>
</reference>
<keyword evidence="4" id="KW-0732">Signal</keyword>
<gene>
    <name evidence="6" type="primary">nedA_3</name>
    <name evidence="6" type="ORF">HG15A2_20920</name>
</gene>
<dbReference type="GO" id="GO:0009313">
    <property type="term" value="P:oligosaccharide catabolic process"/>
    <property type="evidence" value="ECO:0007669"/>
    <property type="project" value="TreeGrafter"/>
</dbReference>
<dbReference type="EC" id="3.2.1.18" evidence="3"/>
<dbReference type="GO" id="GO:0005737">
    <property type="term" value="C:cytoplasm"/>
    <property type="evidence" value="ECO:0007669"/>
    <property type="project" value="TreeGrafter"/>
</dbReference>
<protein>
    <recommendedName>
        <fullName evidence="3">exo-alpha-sialidase</fullName>
        <ecNumber evidence="3">3.2.1.18</ecNumber>
    </recommendedName>
</protein>
<proteinExistence type="inferred from homology"/>
<dbReference type="Pfam" id="PF13088">
    <property type="entry name" value="BNR_2"/>
    <property type="match status" value="1"/>
</dbReference>
<feature type="signal peptide" evidence="4">
    <location>
        <begin position="1"/>
        <end position="35"/>
    </location>
</feature>
<dbReference type="GO" id="GO:0016020">
    <property type="term" value="C:membrane"/>
    <property type="evidence" value="ECO:0007669"/>
    <property type="project" value="TreeGrafter"/>
</dbReference>
<organism evidence="6 7">
    <name type="scientific">Adhaeretor mobilis</name>
    <dbReference type="NCBI Taxonomy" id="1930276"/>
    <lineage>
        <taxon>Bacteria</taxon>
        <taxon>Pseudomonadati</taxon>
        <taxon>Planctomycetota</taxon>
        <taxon>Planctomycetia</taxon>
        <taxon>Pirellulales</taxon>
        <taxon>Lacipirellulaceae</taxon>
        <taxon>Adhaeretor</taxon>
    </lineage>
</organism>
<dbReference type="SUPFAM" id="SSF50939">
    <property type="entry name" value="Sialidases"/>
    <property type="match status" value="1"/>
</dbReference>
<comment type="catalytic activity">
    <reaction evidence="1">
        <text>Hydrolysis of alpha-(2-&gt;3)-, alpha-(2-&gt;6)-, alpha-(2-&gt;8)- glycosidic linkages of terminal sialic acid residues in oligosaccharides, glycoproteins, glycolipids, colominic acid and synthetic substrates.</text>
        <dbReference type="EC" id="3.2.1.18"/>
    </reaction>
</comment>
<evidence type="ECO:0000259" key="5">
    <source>
        <dbReference type="Pfam" id="PF13088"/>
    </source>
</evidence>
<feature type="domain" description="Sialidase" evidence="5">
    <location>
        <begin position="89"/>
        <end position="370"/>
    </location>
</feature>
<evidence type="ECO:0000313" key="6">
    <source>
        <dbReference type="EMBL" id="QDS98807.1"/>
    </source>
</evidence>
<sequence precursor="true">MTSPDRKILQSKWRLIANWSFGVFALAALTQAAQAESEQEKPFFTKIDLFEGGQGGYLTYRVPTILISPKGTVLVSTEARKDGAGDWSDIDTIIRRSTDGGKTWKAPRTIVDDGINTVHNNTFIVDSKTGKLHLMNAINYERVYWRTSTNDGVRWSAPHEITKVFKTYREREGYDWTVVAPGMSPGIVLQQGAHKGRFVVPVWLALEHRHRPSIVTTVYSDNRGKSWHAGEVVARDGDAISNPSETVLMELSDGRVMAHLRNESPQYRRAVSFSSDGAAGWTEPAYDEQLFDPICQAGLLRYSPSQLIFSNPDSSANEEQLLKWKARSRENLTIRLSNDDGQTWPVSRVLDSGRTGYSQLARDKEGMIYCVYERGGIDDDPGEFAPKYLTFAKFNLAWLLEGSNENDTP</sequence>
<dbReference type="KEGG" id="amob:HG15A2_20920"/>
<evidence type="ECO:0000313" key="7">
    <source>
        <dbReference type="Proteomes" id="UP000319852"/>
    </source>
</evidence>
<evidence type="ECO:0000256" key="4">
    <source>
        <dbReference type="SAM" id="SignalP"/>
    </source>
</evidence>
<accession>A0A517MVI7</accession>
<evidence type="ECO:0000256" key="3">
    <source>
        <dbReference type="ARBA" id="ARBA00012733"/>
    </source>
</evidence>
<dbReference type="InterPro" id="IPR036278">
    <property type="entry name" value="Sialidase_sf"/>
</dbReference>
<dbReference type="PANTHER" id="PTHR10628:SF30">
    <property type="entry name" value="EXO-ALPHA-SIALIDASE"/>
    <property type="match status" value="1"/>
</dbReference>
<feature type="chain" id="PRO_5021819498" description="exo-alpha-sialidase" evidence="4">
    <location>
        <begin position="36"/>
        <end position="409"/>
    </location>
</feature>